<feature type="domain" description="DYW" evidence="4">
    <location>
        <begin position="785"/>
        <end position="877"/>
    </location>
</feature>
<dbReference type="InterPro" id="IPR046960">
    <property type="entry name" value="PPR_At4g14850-like_plant"/>
</dbReference>
<keyword evidence="6" id="KW-1185">Reference proteome</keyword>
<dbReference type="AlphaFoldDB" id="A0ABC8RSM9"/>
<comment type="caution">
    <text evidence="5">The sequence shown here is derived from an EMBL/GenBank/DDBJ whole genome shotgun (WGS) entry which is preliminary data.</text>
</comment>
<proteinExistence type="inferred from homology"/>
<dbReference type="InterPro" id="IPR046848">
    <property type="entry name" value="E_motif"/>
</dbReference>
<dbReference type="Pfam" id="PF01535">
    <property type="entry name" value="PPR"/>
    <property type="match status" value="5"/>
</dbReference>
<dbReference type="InterPro" id="IPR032867">
    <property type="entry name" value="DYW_dom"/>
</dbReference>
<dbReference type="Proteomes" id="UP001642360">
    <property type="component" value="Unassembled WGS sequence"/>
</dbReference>
<dbReference type="PANTHER" id="PTHR47926:SF512">
    <property type="entry name" value="REPEAT (PPR) SUPERFAMILY PROTEIN, PUTATIVE-RELATED"/>
    <property type="match status" value="1"/>
</dbReference>
<name>A0ABC8RSM9_9AQUA</name>
<reference evidence="5 6" key="1">
    <citation type="submission" date="2024-02" db="EMBL/GenBank/DDBJ databases">
        <authorList>
            <person name="Vignale AGUSTIN F."/>
            <person name="Sosa J E."/>
            <person name="Modenutti C."/>
        </authorList>
    </citation>
    <scope>NUCLEOTIDE SEQUENCE [LARGE SCALE GENOMIC DNA]</scope>
</reference>
<evidence type="ECO:0000313" key="6">
    <source>
        <dbReference type="Proteomes" id="UP001642360"/>
    </source>
</evidence>
<evidence type="ECO:0000313" key="5">
    <source>
        <dbReference type="EMBL" id="CAK9146019.1"/>
    </source>
</evidence>
<evidence type="ECO:0000256" key="1">
    <source>
        <dbReference type="ARBA" id="ARBA00006643"/>
    </source>
</evidence>
<dbReference type="PANTHER" id="PTHR47926">
    <property type="entry name" value="PENTATRICOPEPTIDE REPEAT-CONTAINING PROTEIN"/>
    <property type="match status" value="1"/>
</dbReference>
<dbReference type="Pfam" id="PF13041">
    <property type="entry name" value="PPR_2"/>
    <property type="match status" value="3"/>
</dbReference>
<dbReference type="Gene3D" id="1.25.40.10">
    <property type="entry name" value="Tetratricopeptide repeat domain"/>
    <property type="match status" value="6"/>
</dbReference>
<keyword evidence="2" id="KW-0677">Repeat</keyword>
<organism evidence="5 6">
    <name type="scientific">Ilex paraguariensis</name>
    <name type="common">yerba mate</name>
    <dbReference type="NCBI Taxonomy" id="185542"/>
    <lineage>
        <taxon>Eukaryota</taxon>
        <taxon>Viridiplantae</taxon>
        <taxon>Streptophyta</taxon>
        <taxon>Embryophyta</taxon>
        <taxon>Tracheophyta</taxon>
        <taxon>Spermatophyta</taxon>
        <taxon>Magnoliopsida</taxon>
        <taxon>eudicotyledons</taxon>
        <taxon>Gunneridae</taxon>
        <taxon>Pentapetalae</taxon>
        <taxon>asterids</taxon>
        <taxon>campanulids</taxon>
        <taxon>Aquifoliales</taxon>
        <taxon>Aquifoliaceae</taxon>
        <taxon>Ilex</taxon>
    </lineage>
</organism>
<dbReference type="InterPro" id="IPR011990">
    <property type="entry name" value="TPR-like_helical_dom_sf"/>
</dbReference>
<dbReference type="FunFam" id="1.25.40.10:FF:000679">
    <property type="entry name" value="Pentatricopeptide repeat-containing protein At5g03800"/>
    <property type="match status" value="1"/>
</dbReference>
<feature type="repeat" description="PPR" evidence="3">
    <location>
        <begin position="333"/>
        <end position="363"/>
    </location>
</feature>
<dbReference type="Pfam" id="PF14432">
    <property type="entry name" value="DYW_deaminase"/>
    <property type="match status" value="1"/>
</dbReference>
<feature type="repeat" description="PPR" evidence="3">
    <location>
        <begin position="130"/>
        <end position="164"/>
    </location>
</feature>
<protein>
    <recommendedName>
        <fullName evidence="4">DYW domain-containing protein</fullName>
    </recommendedName>
</protein>
<feature type="repeat" description="PPR" evidence="3">
    <location>
        <begin position="364"/>
        <end position="398"/>
    </location>
</feature>
<dbReference type="FunFam" id="1.25.40.10:FF:002102">
    <property type="entry name" value="Pentatricopeptide repeat-containing protein103"/>
    <property type="match status" value="1"/>
</dbReference>
<dbReference type="EMBL" id="CAUOFW020001529">
    <property type="protein sequence ID" value="CAK9146019.1"/>
    <property type="molecule type" value="Genomic_DNA"/>
</dbReference>
<evidence type="ECO:0000256" key="2">
    <source>
        <dbReference type="ARBA" id="ARBA00022737"/>
    </source>
</evidence>
<comment type="similarity">
    <text evidence="1">Belongs to the PPR family. PCMP-H subfamily.</text>
</comment>
<feature type="repeat" description="PPR" evidence="3">
    <location>
        <begin position="568"/>
        <end position="602"/>
    </location>
</feature>
<evidence type="ECO:0000256" key="3">
    <source>
        <dbReference type="PROSITE-ProRule" id="PRU00708"/>
    </source>
</evidence>
<dbReference type="FunFam" id="1.25.40.10:FF:000073">
    <property type="entry name" value="Pentatricopeptide repeat-containing protein chloroplastic"/>
    <property type="match status" value="1"/>
</dbReference>
<dbReference type="NCBIfam" id="TIGR00756">
    <property type="entry name" value="PPR"/>
    <property type="match status" value="4"/>
</dbReference>
<dbReference type="PROSITE" id="PS51375">
    <property type="entry name" value="PPR"/>
    <property type="match status" value="4"/>
</dbReference>
<sequence length="877" mass="98420">MSSLSLTKTFASLPKAKPKTHLFSTTSPIQFLPNPQHSHPKPPPLQPLFTSECLNKPLVSNHSSSDSKDYYNLLHLSVRYRDIELAKAVHVSILKLEEDTQLSTALIVAYLKLGQINHAHKVLETLSCPNIVSYTAMISGFAKSNREYDAIELFFEMRESGIVPNEYSFVALLTACIRISKLELGFQVHALAIKLDYVDHTYVTNALMGLYAKGGCVHYVVKLFDEMPQRDIASWNTVISGVLKECMNGRAFQLFRDMLRIDGFRVDHFTISTLLAASTGCLALIRGQELHAHALRIGLETNLSVNNALIGFYTKCGSVDDVEALFERMPVKDAFTWNEMITAYMEFGLVDLAVGIFDLMPGKDCVTYDCVLSGYCRNGNGSEALELFCRMVEEGTELTDFTLTSVVNACGILMEMKISEQVHGFVLKFGVGSNECVEAALLHMCTRCGRMADADKMFRRQQFNQDSWQIWTSMICGHARNGQPKEAISLFSQRQLGGIAVDEVALTAVLGVCGTLGFHVFGEQIHCCTLKSGFLSDMLVGNAIISMYCKCGYMKDAINIFNVMPTRDVVTWNSLIAGHVLHRQGHEALTVWAKMEKAGLQPDNITCTLIISAYKHTNSNLVDCCHRFFLSMESTYHIVPTSEHYASLVGVLGHWGLLNEAEEVINKMPFKPEASVWRALLDSCRIHVNTTVGKRAAKKILDMEPRDLSTYVLKSNLYSASGRWHCSEMIREEMKVKGFQKFPIRSWIIHQNKVHSFYARDKSHSQTKDVYSGLEILILECLKAGYVPDTSFVLHEVEEHQKKDFLFYHSAKLALTYGLLMSRPGKPVSIMKNILLCGDCHTFFKYVSVVTKREIHVRDSSGFHCFVTGQCSCGDHW</sequence>
<dbReference type="Pfam" id="PF20431">
    <property type="entry name" value="E_motif"/>
    <property type="match status" value="1"/>
</dbReference>
<evidence type="ECO:0000259" key="4">
    <source>
        <dbReference type="Pfam" id="PF14432"/>
    </source>
</evidence>
<gene>
    <name evidence="5" type="ORF">ILEXP_LOCUS13851</name>
</gene>
<dbReference type="InterPro" id="IPR002885">
    <property type="entry name" value="PPR_rpt"/>
</dbReference>
<accession>A0ABC8RSM9</accession>